<dbReference type="EMBL" id="QTJU01000004">
    <property type="protein sequence ID" value="RFM27807.1"/>
    <property type="molecule type" value="Genomic_DNA"/>
</dbReference>
<sequence length="553" mass="63067">MKQSIIHQRQVPVFAVKTAVYTATHHVLLSLKAMRRRQHSCGNPNHMTTSTTTAIPASRQTRALLWGIFAVYLLLLAHTIAHHELWADELHSWNIAKGSTSFINLLQNTRYEGHPPLWYTLLWLLSKCTHSLTCVQVLHWFIAGTAVYLLLFRSPFSLPMRIVLPFGYFFLYEYAAFSRNYAIALVLAFCLCLLLQHNRKQSLLYYLLLFLLSNTHLLGLVLAAALHLYYLLQQGERQAARRQIILQALAGMLVLLPALCFIAPPSNSEMNAGFWASHWNSRQLLTLVQLPQRAFIPIPAWWNYHWWNTTFLLNSSTTHPALKLLNPLLSPGLLLLACFILRNNRKSLLLFAANFAASCAVSLIFPLNSARYAGFVFIAFIAALWLYQATRPIAANRVKYVYALLCIQLLAAIPALARDWQYPFSNDYRVHELLQQIPAQEKAVTDYWALNTISAYADKPFYCADLQKEVAYILWTSEFSAMLHRPHPFYNGVKTYCTQQGIQQVYLLSVLSPVQLQQADALLFTAYKVNLVDKREGAIEPGSNLYLYKISGQ</sequence>
<name>A0A3E1NIQ0_9BACT</name>
<organism evidence="2 3">
    <name type="scientific">Deminuibacter soli</name>
    <dbReference type="NCBI Taxonomy" id="2291815"/>
    <lineage>
        <taxon>Bacteria</taxon>
        <taxon>Pseudomonadati</taxon>
        <taxon>Bacteroidota</taxon>
        <taxon>Chitinophagia</taxon>
        <taxon>Chitinophagales</taxon>
        <taxon>Chitinophagaceae</taxon>
        <taxon>Deminuibacter</taxon>
    </lineage>
</organism>
<proteinExistence type="predicted"/>
<dbReference type="Proteomes" id="UP000261284">
    <property type="component" value="Unassembled WGS sequence"/>
</dbReference>
<dbReference type="AlphaFoldDB" id="A0A3E1NIQ0"/>
<protein>
    <recommendedName>
        <fullName evidence="4">Glycosyltransferase RgtA/B/C/D-like domain-containing protein</fullName>
    </recommendedName>
</protein>
<feature type="transmembrane region" description="Helical" evidence="1">
    <location>
        <begin position="63"/>
        <end position="81"/>
    </location>
</feature>
<evidence type="ECO:0000256" key="1">
    <source>
        <dbReference type="SAM" id="Phobius"/>
    </source>
</evidence>
<gene>
    <name evidence="2" type="ORF">DXN05_14015</name>
</gene>
<keyword evidence="1" id="KW-0812">Transmembrane</keyword>
<keyword evidence="1" id="KW-1133">Transmembrane helix</keyword>
<feature type="transmembrane region" description="Helical" evidence="1">
    <location>
        <begin position="181"/>
        <end position="197"/>
    </location>
</feature>
<feature type="transmembrane region" description="Helical" evidence="1">
    <location>
        <begin position="371"/>
        <end position="388"/>
    </location>
</feature>
<dbReference type="RefSeq" id="WP_116847884.1">
    <property type="nucleotide sequence ID" value="NZ_QTJU01000004.1"/>
</dbReference>
<feature type="transmembrane region" description="Helical" evidence="1">
    <location>
        <begin position="204"/>
        <end position="232"/>
    </location>
</feature>
<evidence type="ECO:0008006" key="4">
    <source>
        <dbReference type="Google" id="ProtNLM"/>
    </source>
</evidence>
<dbReference type="OrthoDB" id="1815350at2"/>
<feature type="transmembrane region" description="Helical" evidence="1">
    <location>
        <begin position="130"/>
        <end position="151"/>
    </location>
</feature>
<feature type="transmembrane region" description="Helical" evidence="1">
    <location>
        <begin position="244"/>
        <end position="263"/>
    </location>
</feature>
<evidence type="ECO:0000313" key="3">
    <source>
        <dbReference type="Proteomes" id="UP000261284"/>
    </source>
</evidence>
<feature type="transmembrane region" description="Helical" evidence="1">
    <location>
        <begin position="400"/>
        <end position="417"/>
    </location>
</feature>
<comment type="caution">
    <text evidence="2">The sequence shown here is derived from an EMBL/GenBank/DDBJ whole genome shotgun (WGS) entry which is preliminary data.</text>
</comment>
<keyword evidence="1" id="KW-0472">Membrane</keyword>
<keyword evidence="3" id="KW-1185">Reference proteome</keyword>
<evidence type="ECO:0000313" key="2">
    <source>
        <dbReference type="EMBL" id="RFM27807.1"/>
    </source>
</evidence>
<reference evidence="2 3" key="1">
    <citation type="submission" date="2018-08" db="EMBL/GenBank/DDBJ databases">
        <title>Chitinophagaceae sp. K23C18032701, a novel bacterium isolated from forest soil.</title>
        <authorList>
            <person name="Wang C."/>
        </authorList>
    </citation>
    <scope>NUCLEOTIDE SEQUENCE [LARGE SCALE GENOMIC DNA]</scope>
    <source>
        <strain evidence="2 3">K23C18032701</strain>
    </source>
</reference>
<feature type="transmembrane region" description="Helical" evidence="1">
    <location>
        <begin position="348"/>
        <end position="365"/>
    </location>
</feature>
<accession>A0A3E1NIQ0</accession>
<feature type="transmembrane region" description="Helical" evidence="1">
    <location>
        <begin position="324"/>
        <end position="341"/>
    </location>
</feature>